<proteinExistence type="predicted"/>
<evidence type="ECO:0000313" key="2">
    <source>
        <dbReference type="EMBL" id="RAK55750.1"/>
    </source>
</evidence>
<evidence type="ECO:0000256" key="1">
    <source>
        <dbReference type="SAM" id="MobiDB-lite"/>
    </source>
</evidence>
<organism evidence="2 3">
    <name type="scientific">Phenylobacterium soli</name>
    <dbReference type="NCBI Taxonomy" id="2170551"/>
    <lineage>
        <taxon>Bacteria</taxon>
        <taxon>Pseudomonadati</taxon>
        <taxon>Pseudomonadota</taxon>
        <taxon>Alphaproteobacteria</taxon>
        <taxon>Caulobacterales</taxon>
        <taxon>Caulobacteraceae</taxon>
        <taxon>Phenylobacterium</taxon>
    </lineage>
</organism>
<comment type="caution">
    <text evidence="2">The sequence shown here is derived from an EMBL/GenBank/DDBJ whole genome shotgun (WGS) entry which is preliminary data.</text>
</comment>
<reference evidence="3" key="1">
    <citation type="submission" date="2018-05" db="EMBL/GenBank/DDBJ databases">
        <authorList>
            <person name="Li X."/>
        </authorList>
    </citation>
    <scope>NUCLEOTIDE SEQUENCE [LARGE SCALE GENOMIC DNA]</scope>
    <source>
        <strain evidence="3">LX32</strain>
    </source>
</reference>
<feature type="region of interest" description="Disordered" evidence="1">
    <location>
        <begin position="180"/>
        <end position="234"/>
    </location>
</feature>
<keyword evidence="3" id="KW-1185">Reference proteome</keyword>
<evidence type="ECO:0000313" key="3">
    <source>
        <dbReference type="Proteomes" id="UP000249254"/>
    </source>
</evidence>
<accession>A0A328ALM8</accession>
<gene>
    <name evidence="2" type="ORF">DJ017_15145</name>
</gene>
<dbReference type="OrthoDB" id="7203899at2"/>
<feature type="compositionally biased region" description="Pro residues" evidence="1">
    <location>
        <begin position="187"/>
        <end position="215"/>
    </location>
</feature>
<protein>
    <submittedName>
        <fullName evidence="2">Uncharacterized protein</fullName>
    </submittedName>
</protein>
<dbReference type="RefSeq" id="WP_111529498.1">
    <property type="nucleotide sequence ID" value="NZ_JBHRSG010000003.1"/>
</dbReference>
<dbReference type="AlphaFoldDB" id="A0A328ALM8"/>
<name>A0A328ALM8_9CAUL</name>
<feature type="compositionally biased region" description="Acidic residues" evidence="1">
    <location>
        <begin position="216"/>
        <end position="234"/>
    </location>
</feature>
<dbReference type="Proteomes" id="UP000249254">
    <property type="component" value="Unassembled WGS sequence"/>
</dbReference>
<dbReference type="EMBL" id="QFYQ01000001">
    <property type="protein sequence ID" value="RAK55750.1"/>
    <property type="molecule type" value="Genomic_DNA"/>
</dbReference>
<sequence length="234" mass="25222">MNEVGRLLISLAFAGAGLTLAGGGVIWSMDEGRRVRRSLTRVLGEAPHALLVAHGRGKGLGFNFTANQLALTWDAGGWCLVYKIEELIGAELAVDGQVLARVWRGEARRALDMLRGADTQVTFRLIFDDAAHPDFVMDLWLPEDETRKGAMTSAEAVQEANRWIARIESLLRRPLPRREAPVVAPASAPPPPAAAAPPSPEPPVAAAPPRAVEPPPWEDDAEAFDDDDEADAIT</sequence>